<organism evidence="3 4">
    <name type="scientific">Inquilinus limosus MP06</name>
    <dbReference type="NCBI Taxonomy" id="1398085"/>
    <lineage>
        <taxon>Bacteria</taxon>
        <taxon>Pseudomonadati</taxon>
        <taxon>Pseudomonadota</taxon>
        <taxon>Alphaproteobacteria</taxon>
        <taxon>Rhodospirillales</taxon>
        <taxon>Rhodospirillaceae</taxon>
        <taxon>Inquilinus</taxon>
    </lineage>
</organism>
<dbReference type="AlphaFoldDB" id="A0A0A0DA78"/>
<accession>A0A0A0DA78</accession>
<proteinExistence type="inferred from homology"/>
<dbReference type="InterPro" id="IPR036165">
    <property type="entry name" value="YefM-like_sf"/>
</dbReference>
<dbReference type="PANTHER" id="PTHR33713:SF9">
    <property type="entry name" value="ANTITOXIN"/>
    <property type="match status" value="1"/>
</dbReference>
<dbReference type="PANTHER" id="PTHR33713">
    <property type="entry name" value="ANTITOXIN YAFN-RELATED"/>
    <property type="match status" value="1"/>
</dbReference>
<dbReference type="Proteomes" id="UP000029995">
    <property type="component" value="Unassembled WGS sequence"/>
</dbReference>
<evidence type="ECO:0000256" key="1">
    <source>
        <dbReference type="ARBA" id="ARBA00009981"/>
    </source>
</evidence>
<reference evidence="3 4" key="1">
    <citation type="submission" date="2014-01" db="EMBL/GenBank/DDBJ databases">
        <title>Genome sequence determination for a cystic fibrosis isolate, Inquilinus limosus.</title>
        <authorList>
            <person name="Pino M."/>
            <person name="Di Conza J."/>
            <person name="Gutkind G."/>
        </authorList>
    </citation>
    <scope>NUCLEOTIDE SEQUENCE [LARGE SCALE GENOMIC DNA]</scope>
    <source>
        <strain evidence="3 4">MP06</strain>
    </source>
</reference>
<dbReference type="Pfam" id="PF02604">
    <property type="entry name" value="PhdYeFM_antitox"/>
    <property type="match status" value="1"/>
</dbReference>
<dbReference type="Gene3D" id="3.40.1620.10">
    <property type="entry name" value="YefM-like domain"/>
    <property type="match status" value="1"/>
</dbReference>
<dbReference type="InterPro" id="IPR051405">
    <property type="entry name" value="phD/YefM_antitoxin"/>
</dbReference>
<dbReference type="NCBIfam" id="TIGR01552">
    <property type="entry name" value="phd_fam"/>
    <property type="match status" value="1"/>
</dbReference>
<evidence type="ECO:0000313" key="4">
    <source>
        <dbReference type="Proteomes" id="UP000029995"/>
    </source>
</evidence>
<evidence type="ECO:0000313" key="3">
    <source>
        <dbReference type="EMBL" id="KGM34920.1"/>
    </source>
</evidence>
<dbReference type="OrthoDB" id="361531at2"/>
<comment type="function">
    <text evidence="2">Antitoxin component of a type II toxin-antitoxin (TA) system.</text>
</comment>
<protein>
    <recommendedName>
        <fullName evidence="2">Antitoxin</fullName>
    </recommendedName>
</protein>
<dbReference type="EMBL" id="JANX01000059">
    <property type="protein sequence ID" value="KGM34920.1"/>
    <property type="molecule type" value="Genomic_DNA"/>
</dbReference>
<sequence length="88" mass="9763">MEIVMSDGTWTVAEAKAKFSEVIDRARREGPQTVTRNGHSAVVVVSAEEWDRKTKRVGTLADFFAASPLRGSELDTERLNDGPRETDL</sequence>
<gene>
    <name evidence="3" type="ORF">P409_07400</name>
</gene>
<evidence type="ECO:0000256" key="2">
    <source>
        <dbReference type="RuleBase" id="RU362080"/>
    </source>
</evidence>
<dbReference type="SUPFAM" id="SSF143120">
    <property type="entry name" value="YefM-like"/>
    <property type="match status" value="1"/>
</dbReference>
<comment type="similarity">
    <text evidence="1 2">Belongs to the phD/YefM antitoxin family.</text>
</comment>
<dbReference type="InterPro" id="IPR006442">
    <property type="entry name" value="Antitoxin_Phd/YefM"/>
</dbReference>
<name>A0A0A0DA78_9PROT</name>
<comment type="caution">
    <text evidence="3">The sequence shown here is derived from an EMBL/GenBank/DDBJ whole genome shotgun (WGS) entry which is preliminary data.</text>
</comment>